<keyword evidence="8" id="KW-0378">Hydrolase</keyword>
<keyword evidence="5" id="KW-0645">Protease</keyword>
<dbReference type="EC" id="2.4.99.28" evidence="10"/>
<feature type="domain" description="Penicillin-binding C-terminal" evidence="15">
    <location>
        <begin position="736"/>
        <end position="817"/>
    </location>
</feature>
<evidence type="ECO:0000313" key="16">
    <source>
        <dbReference type="EMBL" id="GGK04855.1"/>
    </source>
</evidence>
<evidence type="ECO:0000256" key="6">
    <source>
        <dbReference type="ARBA" id="ARBA00022676"/>
    </source>
</evidence>
<dbReference type="InterPro" id="IPR036950">
    <property type="entry name" value="PBP_transglycosylase"/>
</dbReference>
<dbReference type="Pfam" id="PF00912">
    <property type="entry name" value="Transgly"/>
    <property type="match status" value="1"/>
</dbReference>
<evidence type="ECO:0000256" key="3">
    <source>
        <dbReference type="ARBA" id="ARBA00007739"/>
    </source>
</evidence>
<feature type="region of interest" description="Disordered" evidence="12">
    <location>
        <begin position="1"/>
        <end position="41"/>
    </location>
</feature>
<name>A0ABQ2EEJ0_9GAMM</name>
<proteinExistence type="inferred from homology"/>
<comment type="caution">
    <text evidence="16">The sequence shown here is derived from an EMBL/GenBank/DDBJ whole genome shotgun (WGS) entry which is preliminary data.</text>
</comment>
<dbReference type="Gene3D" id="3.40.710.10">
    <property type="entry name" value="DD-peptidase/beta-lactamase superfamily"/>
    <property type="match status" value="1"/>
</dbReference>
<evidence type="ECO:0000256" key="5">
    <source>
        <dbReference type="ARBA" id="ARBA00022670"/>
    </source>
</evidence>
<evidence type="ECO:0000256" key="9">
    <source>
        <dbReference type="ARBA" id="ARBA00023268"/>
    </source>
</evidence>
<evidence type="ECO:0000256" key="12">
    <source>
        <dbReference type="SAM" id="MobiDB-lite"/>
    </source>
</evidence>
<dbReference type="InterPro" id="IPR009647">
    <property type="entry name" value="PBP_C"/>
</dbReference>
<gene>
    <name evidence="16" type="primary">pbpC</name>
    <name evidence="16" type="ORF">GCM10011394_12420</name>
</gene>
<comment type="pathway">
    <text evidence="1">Cell wall biogenesis; peptidoglycan biosynthesis.</text>
</comment>
<feature type="domain" description="Glycosyl transferase family 51" evidence="14">
    <location>
        <begin position="91"/>
        <end position="264"/>
    </location>
</feature>
<dbReference type="InterPro" id="IPR001264">
    <property type="entry name" value="Glyco_trans_51"/>
</dbReference>
<sequence length="821" mass="88261">MGSGVAGRKPPGRVPLPPPAGDGARRAEGGSPAGTPHAARPNWRTRLPAALRWGTVALLLSLLILDFAFPPALPEARDHATLVTARDGTPLRAFADAEGVWRHPASEATVSPLYVEALLAYEDRWFRRHPGVNPVTLLRAAWQAARSGRIVSGGSTLTMQVARILEPHPRTLPGKLRQMLRALQLEAHLSKDDILSLYLERAPFGGTIEGVEAASWAYLGKPAARLSHAEAALLAVLPQAPTRLRPDRAPEAARRARDKVLQRMLDQGRWSRAEVADARVEAVVSRTLKPPLSAALLAQRLRSQRPGAERIESTIDAALQRTLEERLGAYVGRLPERTSAAVLVVDNDTMEARAYLGTAAFGDAARLGHVDMVRAWRSPGSTLKPFLYGMALDDGLVHSQSLLVDAPQSFDGYRPGNFDAAFNGPVSVADALRLSLNVPAVDLLDRVGPARFAARLDHAGIGLRFPRGAKPNLTLILGGTGARLEDLVGAHAALVRGGIAGRVRYAADDALLERRLLSPGAAWIVQEILAANPRPGERIGTFDTGRRPRVAWKTGTSYGFRDAWALGATRRYTVGVWVGRPDGTPLPGQYGAVTALPLLFEVVDSLPQRPGDGARLPPPASVSEADVCWPLGTAADAQPAETCQRRMQAWVLDGAVPPTLPERDIRSWVAGLERIDVDAVTGQRLTADCARPHQRRVRSIARWPALASPWLGAAERRASRLPPLASDCVDDGRGHTVAMHIEGVNDGALLLRAPGSSRPPRLALRAVGVDGEVQWLLNGRLVGRTRGGQVLWREFGEPGRQQLTALAEGGAWASLAFDVGR</sequence>
<keyword evidence="17" id="KW-1185">Reference proteome</keyword>
<comment type="similarity">
    <text evidence="3">In the N-terminal section; belongs to the glycosyltransferase 51 family.</text>
</comment>
<feature type="domain" description="Penicillin-binding protein transpeptidase" evidence="13">
    <location>
        <begin position="341"/>
        <end position="561"/>
    </location>
</feature>
<dbReference type="Pfam" id="PF06832">
    <property type="entry name" value="BiPBP_C"/>
    <property type="match status" value="1"/>
</dbReference>
<evidence type="ECO:0000259" key="13">
    <source>
        <dbReference type="Pfam" id="PF00905"/>
    </source>
</evidence>
<evidence type="ECO:0000259" key="14">
    <source>
        <dbReference type="Pfam" id="PF00912"/>
    </source>
</evidence>
<dbReference type="PANTHER" id="PTHR32282">
    <property type="entry name" value="BINDING PROTEIN TRANSPEPTIDASE, PUTATIVE-RELATED"/>
    <property type="match status" value="1"/>
</dbReference>
<dbReference type="Proteomes" id="UP000599009">
    <property type="component" value="Unassembled WGS sequence"/>
</dbReference>
<evidence type="ECO:0000256" key="10">
    <source>
        <dbReference type="ARBA" id="ARBA00044770"/>
    </source>
</evidence>
<keyword evidence="4" id="KW-0121">Carboxypeptidase</keyword>
<dbReference type="PANTHER" id="PTHR32282:SF15">
    <property type="entry name" value="PENICILLIN-BINDING PROTEIN 1C"/>
    <property type="match status" value="1"/>
</dbReference>
<evidence type="ECO:0000256" key="8">
    <source>
        <dbReference type="ARBA" id="ARBA00022801"/>
    </source>
</evidence>
<evidence type="ECO:0000256" key="1">
    <source>
        <dbReference type="ARBA" id="ARBA00004752"/>
    </source>
</evidence>
<evidence type="ECO:0000256" key="4">
    <source>
        <dbReference type="ARBA" id="ARBA00022645"/>
    </source>
</evidence>
<accession>A0ABQ2EEJ0</accession>
<comment type="catalytic activity">
    <reaction evidence="11">
        <text>[GlcNAc-(1-&gt;4)-Mur2Ac(oyl-L-Ala-gamma-D-Glu-L-Lys-D-Ala-D-Ala)](n)-di-trans,octa-cis-undecaprenyl diphosphate + beta-D-GlcNAc-(1-&gt;4)-Mur2Ac(oyl-L-Ala-gamma-D-Glu-L-Lys-D-Ala-D-Ala)-di-trans,octa-cis-undecaprenyl diphosphate = [GlcNAc-(1-&gt;4)-Mur2Ac(oyl-L-Ala-gamma-D-Glu-L-Lys-D-Ala-D-Ala)](n+1)-di-trans,octa-cis-undecaprenyl diphosphate + di-trans,octa-cis-undecaprenyl diphosphate + H(+)</text>
        <dbReference type="Rhea" id="RHEA:23708"/>
        <dbReference type="Rhea" id="RHEA-COMP:9602"/>
        <dbReference type="Rhea" id="RHEA-COMP:9603"/>
        <dbReference type="ChEBI" id="CHEBI:15378"/>
        <dbReference type="ChEBI" id="CHEBI:58405"/>
        <dbReference type="ChEBI" id="CHEBI:60033"/>
        <dbReference type="ChEBI" id="CHEBI:78435"/>
        <dbReference type="EC" id="2.4.99.28"/>
    </reaction>
</comment>
<evidence type="ECO:0000313" key="17">
    <source>
        <dbReference type="Proteomes" id="UP000599009"/>
    </source>
</evidence>
<dbReference type="SUPFAM" id="SSF53955">
    <property type="entry name" value="Lysozyme-like"/>
    <property type="match status" value="1"/>
</dbReference>
<keyword evidence="9" id="KW-0511">Multifunctional enzyme</keyword>
<evidence type="ECO:0000259" key="15">
    <source>
        <dbReference type="Pfam" id="PF06832"/>
    </source>
</evidence>
<evidence type="ECO:0000256" key="7">
    <source>
        <dbReference type="ARBA" id="ARBA00022679"/>
    </source>
</evidence>
<keyword evidence="6" id="KW-0328">Glycosyltransferase</keyword>
<dbReference type="InterPro" id="IPR011815">
    <property type="entry name" value="PBP_1c"/>
</dbReference>
<dbReference type="Gene3D" id="1.10.3810.10">
    <property type="entry name" value="Biosynthetic peptidoglycan transglycosylase-like"/>
    <property type="match status" value="1"/>
</dbReference>
<dbReference type="InterPro" id="IPR023346">
    <property type="entry name" value="Lysozyme-like_dom_sf"/>
</dbReference>
<dbReference type="InterPro" id="IPR001460">
    <property type="entry name" value="PCN-bd_Tpept"/>
</dbReference>
<dbReference type="Pfam" id="PF00905">
    <property type="entry name" value="Transpeptidase"/>
    <property type="match status" value="1"/>
</dbReference>
<comment type="similarity">
    <text evidence="2">In the C-terminal section; belongs to the transpeptidase family.</text>
</comment>
<protein>
    <recommendedName>
        <fullName evidence="10">peptidoglycan glycosyltransferase</fullName>
        <ecNumber evidence="10">2.4.99.28</ecNumber>
    </recommendedName>
</protein>
<dbReference type="SUPFAM" id="SSF56601">
    <property type="entry name" value="beta-lactamase/transpeptidase-like"/>
    <property type="match status" value="1"/>
</dbReference>
<keyword evidence="7" id="KW-0808">Transferase</keyword>
<dbReference type="InterPro" id="IPR050396">
    <property type="entry name" value="Glycosyltr_51/Transpeptidase"/>
</dbReference>
<dbReference type="InterPro" id="IPR012338">
    <property type="entry name" value="Beta-lactam/transpept-like"/>
</dbReference>
<dbReference type="NCBIfam" id="TIGR02073">
    <property type="entry name" value="PBP_1c"/>
    <property type="match status" value="1"/>
</dbReference>
<reference evidence="17" key="1">
    <citation type="journal article" date="2019" name="Int. J. Syst. Evol. Microbiol.">
        <title>The Global Catalogue of Microorganisms (GCM) 10K type strain sequencing project: providing services to taxonomists for standard genome sequencing and annotation.</title>
        <authorList>
            <consortium name="The Broad Institute Genomics Platform"/>
            <consortium name="The Broad Institute Genome Sequencing Center for Infectious Disease"/>
            <person name="Wu L."/>
            <person name="Ma J."/>
        </authorList>
    </citation>
    <scope>NUCLEOTIDE SEQUENCE [LARGE SCALE GENOMIC DNA]</scope>
    <source>
        <strain evidence="17">CGMCC 1.8985</strain>
    </source>
</reference>
<dbReference type="EMBL" id="BMME01000001">
    <property type="protein sequence ID" value="GGK04855.1"/>
    <property type="molecule type" value="Genomic_DNA"/>
</dbReference>
<evidence type="ECO:0000256" key="2">
    <source>
        <dbReference type="ARBA" id="ARBA00007090"/>
    </source>
</evidence>
<organism evidence="16 17">
    <name type="scientific">Luteimonas terricola</name>
    <dbReference type="NCBI Taxonomy" id="645597"/>
    <lineage>
        <taxon>Bacteria</taxon>
        <taxon>Pseudomonadati</taxon>
        <taxon>Pseudomonadota</taxon>
        <taxon>Gammaproteobacteria</taxon>
        <taxon>Lysobacterales</taxon>
        <taxon>Lysobacteraceae</taxon>
        <taxon>Luteimonas</taxon>
    </lineage>
</organism>
<evidence type="ECO:0000256" key="11">
    <source>
        <dbReference type="ARBA" id="ARBA00049902"/>
    </source>
</evidence>